<proteinExistence type="predicted"/>
<dbReference type="RefSeq" id="WP_416207549.1">
    <property type="nucleotide sequence ID" value="NZ_JBBKTX010000043.1"/>
</dbReference>
<dbReference type="InterPro" id="IPR036249">
    <property type="entry name" value="Thioredoxin-like_sf"/>
</dbReference>
<dbReference type="EMBL" id="JBBKTX010000043">
    <property type="protein sequence ID" value="MFK4754764.1"/>
    <property type="molecule type" value="Genomic_DNA"/>
</dbReference>
<protein>
    <submittedName>
        <fullName evidence="2">Thioredoxin family protein</fullName>
    </submittedName>
</protein>
<feature type="domain" description="Thioredoxin-like fold" evidence="1">
    <location>
        <begin position="12"/>
        <end position="87"/>
    </location>
</feature>
<reference evidence="2 3" key="1">
    <citation type="submission" date="2024-03" db="EMBL/GenBank/DDBJ databases">
        <title>High-quality draft genome sequence of Oceanobacter sp. wDCs-4.</title>
        <authorList>
            <person name="Dong C."/>
        </authorList>
    </citation>
    <scope>NUCLEOTIDE SEQUENCE [LARGE SCALE GENOMIC DNA]</scope>
    <source>
        <strain evidence="3">wDCs-4</strain>
    </source>
</reference>
<keyword evidence="3" id="KW-1185">Reference proteome</keyword>
<evidence type="ECO:0000313" key="2">
    <source>
        <dbReference type="EMBL" id="MFK4754764.1"/>
    </source>
</evidence>
<evidence type="ECO:0000313" key="3">
    <source>
        <dbReference type="Proteomes" id="UP001620597"/>
    </source>
</evidence>
<name>A0ABW8NPC8_9GAMM</name>
<evidence type="ECO:0000259" key="1">
    <source>
        <dbReference type="Pfam" id="PF13192"/>
    </source>
</evidence>
<gene>
    <name evidence="2" type="ORF">WG929_20385</name>
</gene>
<dbReference type="SUPFAM" id="SSF52833">
    <property type="entry name" value="Thioredoxin-like"/>
    <property type="match status" value="1"/>
</dbReference>
<accession>A0ABW8NPC8</accession>
<comment type="caution">
    <text evidence="2">The sequence shown here is derived from an EMBL/GenBank/DDBJ whole genome shotgun (WGS) entry which is preliminary data.</text>
</comment>
<organism evidence="2 3">
    <name type="scientific">Oceanobacter antarcticus</name>
    <dbReference type="NCBI Taxonomy" id="3133425"/>
    <lineage>
        <taxon>Bacteria</taxon>
        <taxon>Pseudomonadati</taxon>
        <taxon>Pseudomonadota</taxon>
        <taxon>Gammaproteobacteria</taxon>
        <taxon>Oceanospirillales</taxon>
        <taxon>Oceanospirillaceae</taxon>
        <taxon>Oceanobacter</taxon>
    </lineage>
</organism>
<dbReference type="Proteomes" id="UP001620597">
    <property type="component" value="Unassembled WGS sequence"/>
</dbReference>
<sequence length="95" mass="10433">MSKKTESEPLLVEVLTASGCGRCQKAKDLARMVIAEFSEANIQYHEVNVVENIDYAVELGVVSTPAIAINGELVFPALPSAAKLRHAIHQRMEQR</sequence>
<dbReference type="InterPro" id="IPR012336">
    <property type="entry name" value="Thioredoxin-like_fold"/>
</dbReference>
<dbReference type="Gene3D" id="3.40.30.10">
    <property type="entry name" value="Glutaredoxin"/>
    <property type="match status" value="1"/>
</dbReference>
<dbReference type="Pfam" id="PF13192">
    <property type="entry name" value="Thioredoxin_3"/>
    <property type="match status" value="1"/>
</dbReference>
<dbReference type="CDD" id="cd02066">
    <property type="entry name" value="GRX_family"/>
    <property type="match status" value="1"/>
</dbReference>